<evidence type="ECO:0000256" key="4">
    <source>
        <dbReference type="ARBA" id="ARBA00022684"/>
    </source>
</evidence>
<keyword evidence="4 9" id="KW-0317">Glutathione biosynthesis</keyword>
<dbReference type="NCBIfam" id="TIGR01986">
    <property type="entry name" value="glut_syn_euk"/>
    <property type="match status" value="1"/>
</dbReference>
<feature type="binding site" evidence="10">
    <location>
        <begin position="380"/>
        <end position="389"/>
    </location>
    <ligand>
        <name>ATP</name>
        <dbReference type="ChEBI" id="CHEBI:30616"/>
    </ligand>
</feature>
<evidence type="ECO:0000256" key="1">
    <source>
        <dbReference type="ARBA" id="ARBA00004965"/>
    </source>
</evidence>
<keyword evidence="14" id="KW-1185">Reference proteome</keyword>
<comment type="cofactor">
    <cofactor evidence="9 11">
        <name>Mg(2+)</name>
        <dbReference type="ChEBI" id="CHEBI:18420"/>
    </cofactor>
    <text evidence="9 11">Binds 1 Mg(2+) ion per subunit.</text>
</comment>
<dbReference type="UniPathway" id="UPA00142">
    <property type="reaction ID" value="UER00210"/>
</dbReference>
<dbReference type="PANTHER" id="PTHR11130:SF0">
    <property type="entry name" value="GLUTATHIONE SYNTHETASE"/>
    <property type="match status" value="1"/>
</dbReference>
<dbReference type="AlphaFoldDB" id="A0A4P9ZAF3"/>
<dbReference type="GO" id="GO:0005829">
    <property type="term" value="C:cytosol"/>
    <property type="evidence" value="ECO:0007669"/>
    <property type="project" value="TreeGrafter"/>
</dbReference>
<dbReference type="OrthoDB" id="2020073at2759"/>
<evidence type="ECO:0000256" key="10">
    <source>
        <dbReference type="PIRSR" id="PIRSR001558-1"/>
    </source>
</evidence>
<comment type="catalytic activity">
    <reaction evidence="9">
        <text>gamma-L-glutamyl-L-cysteine + glycine + ATP = glutathione + ADP + phosphate + H(+)</text>
        <dbReference type="Rhea" id="RHEA:13557"/>
        <dbReference type="ChEBI" id="CHEBI:15378"/>
        <dbReference type="ChEBI" id="CHEBI:30616"/>
        <dbReference type="ChEBI" id="CHEBI:43474"/>
        <dbReference type="ChEBI" id="CHEBI:57305"/>
        <dbReference type="ChEBI" id="CHEBI:57925"/>
        <dbReference type="ChEBI" id="CHEBI:58173"/>
        <dbReference type="ChEBI" id="CHEBI:456216"/>
        <dbReference type="EC" id="6.3.2.3"/>
    </reaction>
</comment>
<name>A0A4P9ZAF3_9ASCO</name>
<feature type="binding site" evidence="11">
    <location>
        <position position="145"/>
    </location>
    <ligand>
        <name>Mg(2+)</name>
        <dbReference type="ChEBI" id="CHEBI:18420"/>
    </ligand>
</feature>
<dbReference type="FunFam" id="3.30.1490.50:FF:000002">
    <property type="entry name" value="Glutathione synthetase"/>
    <property type="match status" value="1"/>
</dbReference>
<reference evidence="14" key="1">
    <citation type="journal article" date="2018" name="Nat. Microbiol.">
        <title>Leveraging single-cell genomics to expand the fungal tree of life.</title>
        <authorList>
            <person name="Ahrendt S.R."/>
            <person name="Quandt C.A."/>
            <person name="Ciobanu D."/>
            <person name="Clum A."/>
            <person name="Salamov A."/>
            <person name="Andreopoulos B."/>
            <person name="Cheng J.F."/>
            <person name="Woyke T."/>
            <person name="Pelin A."/>
            <person name="Henrissat B."/>
            <person name="Reynolds N.K."/>
            <person name="Benny G.L."/>
            <person name="Smith M.E."/>
            <person name="James T.Y."/>
            <person name="Grigoriev I.V."/>
        </authorList>
    </citation>
    <scope>NUCLEOTIDE SEQUENCE [LARGE SCALE GENOMIC DNA]</scope>
    <source>
        <strain evidence="14">Baker2002</strain>
    </source>
</reference>
<feature type="binding site" evidence="10">
    <location>
        <position position="391"/>
    </location>
    <ligand>
        <name>ATP</name>
        <dbReference type="ChEBI" id="CHEBI:30616"/>
    </ligand>
</feature>
<feature type="binding site" evidence="10">
    <location>
        <position position="466"/>
    </location>
    <ligand>
        <name>substrate</name>
    </ligand>
</feature>
<organism evidence="13 14">
    <name type="scientific">Metschnikowia bicuspidata</name>
    <dbReference type="NCBI Taxonomy" id="27322"/>
    <lineage>
        <taxon>Eukaryota</taxon>
        <taxon>Fungi</taxon>
        <taxon>Dikarya</taxon>
        <taxon>Ascomycota</taxon>
        <taxon>Saccharomycotina</taxon>
        <taxon>Pichiomycetes</taxon>
        <taxon>Metschnikowiaceae</taxon>
        <taxon>Metschnikowia</taxon>
    </lineage>
</organism>
<dbReference type="EMBL" id="ML004477">
    <property type="protein sequence ID" value="RKP29723.1"/>
    <property type="molecule type" value="Genomic_DNA"/>
</dbReference>
<evidence type="ECO:0000256" key="3">
    <source>
        <dbReference type="ARBA" id="ARBA00022598"/>
    </source>
</evidence>
<dbReference type="SUPFAM" id="SSF52440">
    <property type="entry name" value="PreATP-grasp domain"/>
    <property type="match status" value="1"/>
</dbReference>
<accession>A0A4P9ZAF3</accession>
<comment type="pathway">
    <text evidence="1 9">Sulfur metabolism; glutathione biosynthesis; glutathione from L-cysteine and L-glutamate: step 2/2.</text>
</comment>
<keyword evidence="3 9" id="KW-0436">Ligase</keyword>
<feature type="binding site" evidence="11">
    <location>
        <position position="384"/>
    </location>
    <ligand>
        <name>Mg(2+)</name>
        <dbReference type="ChEBI" id="CHEBI:18420"/>
    </ligand>
</feature>
<feature type="binding site" evidence="10">
    <location>
        <position position="474"/>
    </location>
    <ligand>
        <name>ATP</name>
        <dbReference type="ChEBI" id="CHEBI:30616"/>
    </ligand>
</feature>
<keyword evidence="6 9" id="KW-0547">Nucleotide-binding</keyword>
<evidence type="ECO:0000256" key="6">
    <source>
        <dbReference type="ARBA" id="ARBA00022741"/>
    </source>
</evidence>
<feature type="binding site" evidence="10">
    <location>
        <position position="439"/>
    </location>
    <ligand>
        <name>ATP</name>
        <dbReference type="ChEBI" id="CHEBI:30616"/>
    </ligand>
</feature>
<evidence type="ECO:0000256" key="7">
    <source>
        <dbReference type="ARBA" id="ARBA00022840"/>
    </source>
</evidence>
<dbReference type="Gene3D" id="3.40.50.1760">
    <property type="entry name" value="Glutathione synthase, substrate-binding domain superfamily, eukaryotic"/>
    <property type="match status" value="1"/>
</dbReference>
<dbReference type="GO" id="GO:0004363">
    <property type="term" value="F:glutathione synthase activity"/>
    <property type="evidence" value="ECO:0007669"/>
    <property type="project" value="UniProtKB-UniRule"/>
</dbReference>
<evidence type="ECO:0000256" key="9">
    <source>
        <dbReference type="PIRNR" id="PIRNR001558"/>
    </source>
</evidence>
<dbReference type="Pfam" id="PF03199">
    <property type="entry name" value="GSH_synthase"/>
    <property type="match status" value="1"/>
</dbReference>
<comment type="similarity">
    <text evidence="2 9">Belongs to the eukaryotic GSH synthase family.</text>
</comment>
<evidence type="ECO:0000259" key="12">
    <source>
        <dbReference type="Pfam" id="PF03199"/>
    </source>
</evidence>
<dbReference type="Gene3D" id="3.30.1490.80">
    <property type="match status" value="1"/>
</dbReference>
<feature type="binding site" evidence="10">
    <location>
        <begin position="413"/>
        <end position="416"/>
    </location>
    <ligand>
        <name>ATP</name>
        <dbReference type="ChEBI" id="CHEBI:30616"/>
    </ligand>
</feature>
<keyword evidence="5 9" id="KW-0479">Metal-binding</keyword>
<feature type="binding site" evidence="10">
    <location>
        <position position="320"/>
    </location>
    <ligand>
        <name>ATP</name>
        <dbReference type="ChEBI" id="CHEBI:30616"/>
    </ligand>
</feature>
<dbReference type="Pfam" id="PF03917">
    <property type="entry name" value="GSH_synth_ATP"/>
    <property type="match status" value="1"/>
</dbReference>
<dbReference type="InterPro" id="IPR014042">
    <property type="entry name" value="Glutathione_synthase_a-hlx"/>
</dbReference>
<dbReference type="InterPro" id="IPR014049">
    <property type="entry name" value="Glutathione_synthase_N_euk"/>
</dbReference>
<dbReference type="InterPro" id="IPR037013">
    <property type="entry name" value="GSH-S_sub-bd_sf"/>
</dbReference>
<dbReference type="Proteomes" id="UP000268321">
    <property type="component" value="Unassembled WGS sequence"/>
</dbReference>
<keyword evidence="8 9" id="KW-0460">Magnesium</keyword>
<dbReference type="Gene3D" id="1.10.1080.10">
    <property type="entry name" value="Glutathione Synthetase, Chain A, domain 3"/>
    <property type="match status" value="1"/>
</dbReference>
<dbReference type="InterPro" id="IPR014709">
    <property type="entry name" value="Glutathione_synthase_C_euk"/>
</dbReference>
<evidence type="ECO:0000313" key="14">
    <source>
        <dbReference type="Proteomes" id="UP000268321"/>
    </source>
</evidence>
<dbReference type="Gene3D" id="3.30.1490.50">
    <property type="match status" value="1"/>
</dbReference>
<dbReference type="PIRSF" id="PIRSF001558">
    <property type="entry name" value="GSHase"/>
    <property type="match status" value="1"/>
</dbReference>
<feature type="binding site" evidence="11">
    <location>
        <position position="147"/>
    </location>
    <ligand>
        <name>Mg(2+)</name>
        <dbReference type="ChEBI" id="CHEBI:18420"/>
    </ligand>
</feature>
<dbReference type="InterPro" id="IPR004887">
    <property type="entry name" value="GSH_synth_subst-bd"/>
</dbReference>
<evidence type="ECO:0000313" key="13">
    <source>
        <dbReference type="EMBL" id="RKP29723.1"/>
    </source>
</evidence>
<feature type="binding site" evidence="10">
    <location>
        <position position="129"/>
    </location>
    <ligand>
        <name>substrate</name>
    </ligand>
</feature>
<feature type="binding site" evidence="10">
    <location>
        <position position="468"/>
    </location>
    <ligand>
        <name>ATP</name>
        <dbReference type="ChEBI" id="CHEBI:30616"/>
    </ligand>
</feature>
<dbReference type="SUPFAM" id="SSF56059">
    <property type="entry name" value="Glutathione synthetase ATP-binding domain-like"/>
    <property type="match status" value="1"/>
</dbReference>
<dbReference type="InterPro" id="IPR005615">
    <property type="entry name" value="Glutathione_synthase"/>
</dbReference>
<feature type="binding site" evidence="10">
    <location>
        <position position="145"/>
    </location>
    <ligand>
        <name>ATP</name>
        <dbReference type="ChEBI" id="CHEBI:30616"/>
    </ligand>
</feature>
<evidence type="ECO:0000256" key="2">
    <source>
        <dbReference type="ARBA" id="ARBA00010385"/>
    </source>
</evidence>
<protein>
    <recommendedName>
        <fullName evidence="9">Glutathione synthetase</fullName>
        <shortName evidence="9">GSH-S</shortName>
        <ecNumber evidence="9">6.3.2.3</ecNumber>
    </recommendedName>
</protein>
<feature type="domain" description="Glutathione synthase substrate-binding" evidence="12">
    <location>
        <begin position="215"/>
        <end position="317"/>
    </location>
</feature>
<sequence length="492" mass="55102">MSQWSPVAVPPFTEAQQSLLLERLCQFSLANGLVMYPPGFTVTNAEIAPVTLFPTPFPKDLFERAVLVQQLFNSLFALVVSQKLWLLQVSEGLAAHDKEFTGRLYETYMKAVQLGGGKLTQQLTLGLFRSDYMYDHIQHSIKQIEFNTMSVSFGGLSTKVCQAHDYLNKSGTYKPGEKYYGDNIAVSDSLKKLADGLAHANKTYAEDSGTPATPVVLFIVQDKERNCFDQRLIEYSLVEHHSVMSYRCTLEAAKDITYLADGFLRIKATSEEVGVVYYRSGYGPLDYESDPELTWDNRLYLETSKAIKCPSLLTQLSGTKKVQQALTDPETILSFIPKLSKSELQELTDTFVKIYPLDDSPDGNLAKKLAFELPEKFVLKPQREGGGNNIYKEKIPEFLKSIDESEWGAYILMELIFPPTYNSKILRLGQVLEEHIILELGIFGTILFNEDTSEIFGNENAGHLLRSKVSSSNEGGVAAGFGCLDNVYLQEK</sequence>
<feature type="binding site" evidence="10">
    <location>
        <position position="230"/>
    </location>
    <ligand>
        <name>substrate</name>
    </ligand>
</feature>
<dbReference type="EC" id="6.3.2.3" evidence="9"/>
<keyword evidence="7 9" id="KW-0067">ATP-binding</keyword>
<dbReference type="GO" id="GO:0000287">
    <property type="term" value="F:magnesium ion binding"/>
    <property type="evidence" value="ECO:0007669"/>
    <property type="project" value="UniProtKB-UniRule"/>
</dbReference>
<evidence type="ECO:0000256" key="5">
    <source>
        <dbReference type="ARBA" id="ARBA00022723"/>
    </source>
</evidence>
<dbReference type="PANTHER" id="PTHR11130">
    <property type="entry name" value="GLUTATHIONE SYNTHETASE"/>
    <property type="match status" value="1"/>
</dbReference>
<evidence type="ECO:0000256" key="8">
    <source>
        <dbReference type="ARBA" id="ARBA00022842"/>
    </source>
</evidence>
<dbReference type="GO" id="GO:0043295">
    <property type="term" value="F:glutathione binding"/>
    <property type="evidence" value="ECO:0007669"/>
    <property type="project" value="UniProtKB-UniRule"/>
</dbReference>
<dbReference type="InterPro" id="IPR016185">
    <property type="entry name" value="PreATP-grasp_dom_sf"/>
</dbReference>
<dbReference type="Gene3D" id="3.30.470.20">
    <property type="entry name" value="ATP-grasp fold, B domain"/>
    <property type="match status" value="1"/>
</dbReference>
<dbReference type="GO" id="GO:0005524">
    <property type="term" value="F:ATP binding"/>
    <property type="evidence" value="ECO:0007669"/>
    <property type="project" value="UniProtKB-UniRule"/>
</dbReference>
<evidence type="ECO:0000256" key="11">
    <source>
        <dbReference type="PIRSR" id="PIRSR001558-2"/>
    </source>
</evidence>
<proteinExistence type="inferred from homology"/>
<gene>
    <name evidence="13" type="ORF">METBISCDRAFT_28024</name>
</gene>